<organism evidence="3 4">
    <name type="scientific">Dongia mobilis</name>
    <dbReference type="NCBI Taxonomy" id="578943"/>
    <lineage>
        <taxon>Bacteria</taxon>
        <taxon>Pseudomonadati</taxon>
        <taxon>Pseudomonadota</taxon>
        <taxon>Alphaproteobacteria</taxon>
        <taxon>Rhodospirillales</taxon>
        <taxon>Dongiaceae</taxon>
        <taxon>Dongia</taxon>
    </lineage>
</organism>
<name>A0A4R6WMJ6_9PROT</name>
<dbReference type="InterPro" id="IPR040079">
    <property type="entry name" value="Glutathione_S-Trfase"/>
</dbReference>
<dbReference type="Gene3D" id="1.20.1050.10">
    <property type="match status" value="1"/>
</dbReference>
<evidence type="ECO:0000259" key="1">
    <source>
        <dbReference type="PROSITE" id="PS50404"/>
    </source>
</evidence>
<dbReference type="InterPro" id="IPR036249">
    <property type="entry name" value="Thioredoxin-like_sf"/>
</dbReference>
<dbReference type="PROSITE" id="PS50404">
    <property type="entry name" value="GST_NTER"/>
    <property type="match status" value="1"/>
</dbReference>
<dbReference type="InterPro" id="IPR004046">
    <property type="entry name" value="GST_C"/>
</dbReference>
<evidence type="ECO:0000313" key="3">
    <source>
        <dbReference type="EMBL" id="TDQ82202.1"/>
    </source>
</evidence>
<dbReference type="InterPro" id="IPR004045">
    <property type="entry name" value="Glutathione_S-Trfase_N"/>
</dbReference>
<dbReference type="EMBL" id="SNYW01000008">
    <property type="protein sequence ID" value="TDQ82202.1"/>
    <property type="molecule type" value="Genomic_DNA"/>
</dbReference>
<dbReference type="RefSeq" id="WP_133613501.1">
    <property type="nucleotide sequence ID" value="NZ_SNYW01000008.1"/>
</dbReference>
<dbReference type="InterPro" id="IPR036282">
    <property type="entry name" value="Glutathione-S-Trfase_C_sf"/>
</dbReference>
<dbReference type="SFLD" id="SFLDG01150">
    <property type="entry name" value="Main.1:_Beta-like"/>
    <property type="match status" value="1"/>
</dbReference>
<protein>
    <submittedName>
        <fullName evidence="3">Glutathione S-transferase</fullName>
    </submittedName>
</protein>
<feature type="domain" description="GST N-terminal" evidence="1">
    <location>
        <begin position="1"/>
        <end position="81"/>
    </location>
</feature>
<dbReference type="Gene3D" id="3.40.30.10">
    <property type="entry name" value="Glutaredoxin"/>
    <property type="match status" value="1"/>
</dbReference>
<accession>A0A4R6WMJ6</accession>
<evidence type="ECO:0000313" key="4">
    <source>
        <dbReference type="Proteomes" id="UP000295783"/>
    </source>
</evidence>
<dbReference type="CDD" id="cd03188">
    <property type="entry name" value="GST_C_Beta"/>
    <property type="match status" value="1"/>
</dbReference>
<dbReference type="InterPro" id="IPR010987">
    <property type="entry name" value="Glutathione-S-Trfase_C-like"/>
</dbReference>
<dbReference type="Pfam" id="PF13409">
    <property type="entry name" value="GST_N_2"/>
    <property type="match status" value="1"/>
</dbReference>
<feature type="domain" description="GST C-terminal" evidence="2">
    <location>
        <begin position="87"/>
        <end position="213"/>
    </location>
</feature>
<dbReference type="CDD" id="cd03057">
    <property type="entry name" value="GST_N_Beta"/>
    <property type="match status" value="1"/>
</dbReference>
<sequence>MYTLYWSHNSASIAAHYCLEESGAKYDAVLIDMSKEQHKQADYLKINPAGKLPALKLPDGSVISECAAISLLIADRFPQAGLSPAADDPKRGAFLMWLFHLNNTLQPAMLRFYYPDRITTEANGLAGVQASAQAEIEKLWARIDAHLAKNGPFLLGERFSAADALCFMLSTWQDCCPDTYKRFPHLKRLAEKVRARPAIARVAEFNHVGPVAA</sequence>
<keyword evidence="4" id="KW-1185">Reference proteome</keyword>
<dbReference type="SUPFAM" id="SSF47616">
    <property type="entry name" value="GST C-terminal domain-like"/>
    <property type="match status" value="1"/>
</dbReference>
<dbReference type="OrthoDB" id="7583243at2"/>
<dbReference type="SFLD" id="SFLDG00358">
    <property type="entry name" value="Main_(cytGST)"/>
    <property type="match status" value="1"/>
</dbReference>
<comment type="caution">
    <text evidence="3">The sequence shown here is derived from an EMBL/GenBank/DDBJ whole genome shotgun (WGS) entry which is preliminary data.</text>
</comment>
<gene>
    <name evidence="3" type="ORF">A8950_2024</name>
</gene>
<evidence type="ECO:0000259" key="2">
    <source>
        <dbReference type="PROSITE" id="PS50405"/>
    </source>
</evidence>
<dbReference type="Pfam" id="PF14497">
    <property type="entry name" value="GST_C_3"/>
    <property type="match status" value="1"/>
</dbReference>
<dbReference type="GO" id="GO:0016740">
    <property type="term" value="F:transferase activity"/>
    <property type="evidence" value="ECO:0007669"/>
    <property type="project" value="UniProtKB-KW"/>
</dbReference>
<keyword evidence="3" id="KW-0808">Transferase</keyword>
<dbReference type="PANTHER" id="PTHR44051">
    <property type="entry name" value="GLUTATHIONE S-TRANSFERASE-RELATED"/>
    <property type="match status" value="1"/>
</dbReference>
<dbReference type="SUPFAM" id="SSF52833">
    <property type="entry name" value="Thioredoxin-like"/>
    <property type="match status" value="1"/>
</dbReference>
<reference evidence="3 4" key="1">
    <citation type="submission" date="2019-03" db="EMBL/GenBank/DDBJ databases">
        <title>Genomic Encyclopedia of Type Strains, Phase III (KMG-III): the genomes of soil and plant-associated and newly described type strains.</title>
        <authorList>
            <person name="Whitman W."/>
        </authorList>
    </citation>
    <scope>NUCLEOTIDE SEQUENCE [LARGE SCALE GENOMIC DNA]</scope>
    <source>
        <strain evidence="3 4">CGMCC 1.7660</strain>
    </source>
</reference>
<dbReference type="PROSITE" id="PS50405">
    <property type="entry name" value="GST_CTER"/>
    <property type="match status" value="1"/>
</dbReference>
<dbReference type="Proteomes" id="UP000295783">
    <property type="component" value="Unassembled WGS sequence"/>
</dbReference>
<dbReference type="SFLD" id="SFLDS00019">
    <property type="entry name" value="Glutathione_Transferase_(cytos"/>
    <property type="match status" value="1"/>
</dbReference>
<proteinExistence type="predicted"/>
<dbReference type="AlphaFoldDB" id="A0A4R6WMJ6"/>
<dbReference type="PANTHER" id="PTHR44051:SF8">
    <property type="entry name" value="GLUTATHIONE S-TRANSFERASE GSTA"/>
    <property type="match status" value="1"/>
</dbReference>